<comment type="caution">
    <text evidence="4">The sequence shown here is derived from an EMBL/GenBank/DDBJ whole genome shotgun (WGS) entry which is preliminary data.</text>
</comment>
<keyword evidence="5" id="KW-1185">Reference proteome</keyword>
<accession>A0ABR7Z924</accession>
<dbReference type="Proteomes" id="UP000805841">
    <property type="component" value="Unassembled WGS sequence"/>
</dbReference>
<dbReference type="Pfam" id="PF00884">
    <property type="entry name" value="Sulfatase"/>
    <property type="match status" value="1"/>
</dbReference>
<sequence length="483" mass="53937">MAKRPNFVVIVADQLRVDCLPGFNDQTPVRTPHLDRLAAQGVRFGQAFTQHSVCSPSRVSFLSGRYPHVGGHRTLQYLLTEDEPNFLRTFRDNGYHVVHAGARGDTFAAGAAERSVHEHGFADPALNDLRDFFRPRPGAPAPGGSLERAHYEGEKPAGQVGFDEAVIRTAEAWLAKPHPEPWVLYIPLVSPHPPFAVEQPWFSLYPRDAIALPRHGSGPQPAFHAELARLHGWDRLQAQHWQELRAVYFGMVSYLDSLVGRVMASVQRHPLGGTTYTAFFSDHGEYLGDYGLVEKWPAGVEECLVRTPLIISGPGLAKGAQSDALIELIDVFPTLLDLAGVAADHPHYGRSFVGCLQDPLLEHRDAVFSEGGFREAESDLLERGGYPYDLKSQLQHDQPRSVGKVVARRDQQWTYVWRLYEPAQLFHRPSDPHEQHNLAGLAQYAAVERALMEKVLHWQVETADLIDPRQQERFAAVALPRPG</sequence>
<dbReference type="RefSeq" id="WP_190426122.1">
    <property type="nucleotide sequence ID" value="NZ_JAAOCA010000046.1"/>
</dbReference>
<gene>
    <name evidence="4" type="ORF">HAQ05_25055</name>
</gene>
<evidence type="ECO:0000313" key="4">
    <source>
        <dbReference type="EMBL" id="MBD1601949.1"/>
    </source>
</evidence>
<dbReference type="PANTHER" id="PTHR45953:SF1">
    <property type="entry name" value="IDURONATE 2-SULFATASE"/>
    <property type="match status" value="1"/>
</dbReference>
<protein>
    <submittedName>
        <fullName evidence="4">Sulfatase-like hydrolase/transferase</fullName>
    </submittedName>
</protein>
<evidence type="ECO:0000313" key="5">
    <source>
        <dbReference type="Proteomes" id="UP000805841"/>
    </source>
</evidence>
<feature type="domain" description="Sulfatase N-terminal" evidence="3">
    <location>
        <begin position="5"/>
        <end position="341"/>
    </location>
</feature>
<keyword evidence="2" id="KW-0378">Hydrolase</keyword>
<dbReference type="Gene3D" id="3.40.720.10">
    <property type="entry name" value="Alkaline Phosphatase, subunit A"/>
    <property type="match status" value="1"/>
</dbReference>
<proteinExistence type="predicted"/>
<organism evidence="4 5">
    <name type="scientific">Pseudomonas typographi</name>
    <dbReference type="NCBI Taxonomy" id="2715964"/>
    <lineage>
        <taxon>Bacteria</taxon>
        <taxon>Pseudomonadati</taxon>
        <taxon>Pseudomonadota</taxon>
        <taxon>Gammaproteobacteria</taxon>
        <taxon>Pseudomonadales</taxon>
        <taxon>Pseudomonadaceae</taxon>
        <taxon>Pseudomonas</taxon>
    </lineage>
</organism>
<dbReference type="EMBL" id="JAAOCA010000046">
    <property type="protein sequence ID" value="MBD1601949.1"/>
    <property type="molecule type" value="Genomic_DNA"/>
</dbReference>
<evidence type="ECO:0000256" key="2">
    <source>
        <dbReference type="ARBA" id="ARBA00022801"/>
    </source>
</evidence>
<keyword evidence="1" id="KW-0479">Metal-binding</keyword>
<dbReference type="InterPro" id="IPR017850">
    <property type="entry name" value="Alkaline_phosphatase_core_sf"/>
</dbReference>
<dbReference type="PANTHER" id="PTHR45953">
    <property type="entry name" value="IDURONATE 2-SULFATASE"/>
    <property type="match status" value="1"/>
</dbReference>
<dbReference type="SUPFAM" id="SSF53649">
    <property type="entry name" value="Alkaline phosphatase-like"/>
    <property type="match status" value="1"/>
</dbReference>
<evidence type="ECO:0000256" key="1">
    <source>
        <dbReference type="ARBA" id="ARBA00022723"/>
    </source>
</evidence>
<reference evidence="4 5" key="1">
    <citation type="journal article" date="2020" name="Insects">
        <title>Bacteria Belonging to Pseudomonas typographi sp. nov. from the Bark Beetle Ips typographus Have Genomic Potential to Aid in the Host Ecology.</title>
        <authorList>
            <person name="Peral-Aranega E."/>
            <person name="Saati-Santamaria Z."/>
            <person name="Kolarik M."/>
            <person name="Rivas R."/>
            <person name="Garcia-Fraile P."/>
        </authorList>
    </citation>
    <scope>NUCLEOTIDE SEQUENCE [LARGE SCALE GENOMIC DNA]</scope>
    <source>
        <strain evidence="4 5">CA3A</strain>
    </source>
</reference>
<dbReference type="CDD" id="cd16150">
    <property type="entry name" value="sulfatase_like"/>
    <property type="match status" value="1"/>
</dbReference>
<evidence type="ECO:0000259" key="3">
    <source>
        <dbReference type="Pfam" id="PF00884"/>
    </source>
</evidence>
<name>A0ABR7Z924_9PSED</name>
<dbReference type="InterPro" id="IPR000917">
    <property type="entry name" value="Sulfatase_N"/>
</dbReference>